<name>Q6ML83_BDEBA</name>
<gene>
    <name evidence="2" type="ordered locus">Bd2134</name>
</gene>
<organism evidence="2 3">
    <name type="scientific">Bdellovibrio bacteriovorus (strain ATCC 15356 / DSM 50701 / NCIMB 9529 / HD100)</name>
    <dbReference type="NCBI Taxonomy" id="264462"/>
    <lineage>
        <taxon>Bacteria</taxon>
        <taxon>Pseudomonadati</taxon>
        <taxon>Bdellovibrionota</taxon>
        <taxon>Bdellovibrionia</taxon>
        <taxon>Bdellovibrionales</taxon>
        <taxon>Pseudobdellovibrionaceae</taxon>
        <taxon>Bdellovibrio</taxon>
    </lineage>
</organism>
<evidence type="ECO:0000256" key="1">
    <source>
        <dbReference type="SAM" id="Phobius"/>
    </source>
</evidence>
<accession>Q6ML83</accession>
<dbReference type="STRING" id="264462.Bd2134"/>
<dbReference type="EMBL" id="BX842651">
    <property type="protein sequence ID" value="CAE79974.1"/>
    <property type="molecule type" value="Genomic_DNA"/>
</dbReference>
<protein>
    <submittedName>
        <fullName evidence="2">Uncharacterized protein</fullName>
    </submittedName>
</protein>
<dbReference type="HOGENOM" id="CLU_1999443_0_0_7"/>
<dbReference type="KEGG" id="bba:Bd2134"/>
<dbReference type="Proteomes" id="UP000008080">
    <property type="component" value="Chromosome"/>
</dbReference>
<dbReference type="AlphaFoldDB" id="Q6ML83"/>
<sequence>MRDLLKNENDIDQNHEIHEIIYLGVCMKQMFLVLVVFFGFAGNAMAVDCSHSMLRFPMSEITQTLQRNPQAADTLEGVHMYWIRWGAQQESIQITEVALQCLESQGVVERFKLLNHVLWRRARN</sequence>
<keyword evidence="1" id="KW-0812">Transmembrane</keyword>
<keyword evidence="1" id="KW-1133">Transmembrane helix</keyword>
<evidence type="ECO:0000313" key="2">
    <source>
        <dbReference type="EMBL" id="CAE79974.1"/>
    </source>
</evidence>
<keyword evidence="3" id="KW-1185">Reference proteome</keyword>
<evidence type="ECO:0000313" key="3">
    <source>
        <dbReference type="Proteomes" id="UP000008080"/>
    </source>
</evidence>
<keyword evidence="1" id="KW-0472">Membrane</keyword>
<dbReference type="eggNOG" id="ENOG5033F30">
    <property type="taxonomic scope" value="Bacteria"/>
</dbReference>
<proteinExistence type="predicted"/>
<feature type="transmembrane region" description="Helical" evidence="1">
    <location>
        <begin position="20"/>
        <end position="46"/>
    </location>
</feature>
<reference evidence="2 3" key="1">
    <citation type="journal article" date="2004" name="Science">
        <title>A predator unmasked: life cycle of Bdellovibrio bacteriovorus from a genomic perspective.</title>
        <authorList>
            <person name="Rendulic S."/>
            <person name="Jagtap P."/>
            <person name="Rosinus A."/>
            <person name="Eppinger M."/>
            <person name="Baar C."/>
            <person name="Lanz C."/>
            <person name="Keller H."/>
            <person name="Lambert C."/>
            <person name="Evans K.J."/>
            <person name="Goesmann A."/>
            <person name="Meyer F."/>
            <person name="Sockett R.E."/>
            <person name="Schuster S.C."/>
        </authorList>
    </citation>
    <scope>NUCLEOTIDE SEQUENCE [LARGE SCALE GENOMIC DNA]</scope>
    <source>
        <strain evidence="3">ATCC 15356 / DSM 50701 / NCIMB 9529 / HD100</strain>
    </source>
</reference>